<reference evidence="1" key="1">
    <citation type="submission" date="2020-07" db="EMBL/GenBank/DDBJ databases">
        <authorList>
            <person name="Lin J."/>
        </authorList>
    </citation>
    <scope>NUCLEOTIDE SEQUENCE</scope>
</reference>
<protein>
    <submittedName>
        <fullName evidence="1">Uncharacterized protein</fullName>
    </submittedName>
</protein>
<dbReference type="EMBL" id="LR862149">
    <property type="protein sequence ID" value="CAD1831691.1"/>
    <property type="molecule type" value="Genomic_DNA"/>
</dbReference>
<name>A0A6V7PLI2_ANACO</name>
<evidence type="ECO:0000313" key="1">
    <source>
        <dbReference type="EMBL" id="CAD1831691.1"/>
    </source>
</evidence>
<organism evidence="1">
    <name type="scientific">Ananas comosus var. bracteatus</name>
    <name type="common">red pineapple</name>
    <dbReference type="NCBI Taxonomy" id="296719"/>
    <lineage>
        <taxon>Eukaryota</taxon>
        <taxon>Viridiplantae</taxon>
        <taxon>Streptophyta</taxon>
        <taxon>Embryophyta</taxon>
        <taxon>Tracheophyta</taxon>
        <taxon>Spermatophyta</taxon>
        <taxon>Magnoliopsida</taxon>
        <taxon>Liliopsida</taxon>
        <taxon>Poales</taxon>
        <taxon>Bromeliaceae</taxon>
        <taxon>Bromelioideae</taxon>
        <taxon>Ananas</taxon>
    </lineage>
</organism>
<gene>
    <name evidence="1" type="ORF">CB5_LOCUS14902</name>
</gene>
<proteinExistence type="predicted"/>
<accession>A0A6V7PLI2</accession>
<sequence>MGKDGQPFDANGNGAKESWIDVVVGRVRRTRIWAQYTADGGTEGEKLCSLEVSDAQKEVLGARKWPFLQGYQRGLLLVVAELGRDSGDYPLPWISARGGIMLCLRISRNSS</sequence>
<dbReference type="AlphaFoldDB" id="A0A6V7PLI2"/>